<proteinExistence type="predicted"/>
<keyword evidence="3" id="KW-1185">Reference proteome</keyword>
<protein>
    <submittedName>
        <fullName evidence="2">Uncharacterized protein</fullName>
    </submittedName>
</protein>
<organism evidence="2 4">
    <name type="scientific">Sphingomonas yabuuchiae</name>
    <dbReference type="NCBI Taxonomy" id="172044"/>
    <lineage>
        <taxon>Bacteria</taxon>
        <taxon>Pseudomonadati</taxon>
        <taxon>Pseudomonadota</taxon>
        <taxon>Alphaproteobacteria</taxon>
        <taxon>Sphingomonadales</taxon>
        <taxon>Sphingomonadaceae</taxon>
        <taxon>Sphingomonas</taxon>
    </lineage>
</organism>
<dbReference type="Proteomes" id="UP000704529">
    <property type="component" value="Unassembled WGS sequence"/>
</dbReference>
<dbReference type="EMBL" id="JAFHKU010000123">
    <property type="protein sequence ID" value="MBN3558092.1"/>
    <property type="molecule type" value="Genomic_DNA"/>
</dbReference>
<name>A0AA40ZY45_9SPHN</name>
<evidence type="ECO:0000313" key="2">
    <source>
        <dbReference type="EMBL" id="MBN3558092.1"/>
    </source>
</evidence>
<comment type="caution">
    <text evidence="2">The sequence shown here is derived from an EMBL/GenBank/DDBJ whole genome shotgun (WGS) entry which is preliminary data.</text>
</comment>
<sequence length="72" mass="7940">MTDDADYAWLKDALGGLDGGSSEWMLVDLRQLRAHPPKDMPPTWRKKSLQFDLLVVAPTLTPSTLMGSQATP</sequence>
<accession>A0AA40ZY45</accession>
<reference evidence="2" key="2">
    <citation type="submission" date="2021-01" db="EMBL/GenBank/DDBJ databases">
        <title>Genome Sequencing of Type Strains.</title>
        <authorList>
            <person name="Lemaire J.F."/>
            <person name="Inderbitzin P."/>
            <person name="Collins S.B."/>
            <person name="Wespe N."/>
            <person name="Knight-Connoni V."/>
        </authorList>
    </citation>
    <scope>NUCLEOTIDE SEQUENCE</scope>
    <source>
        <strain evidence="2">DSM 14562</strain>
    </source>
</reference>
<dbReference type="RefSeq" id="WP_184105635.1">
    <property type="nucleotide sequence ID" value="NZ_JACHNX010000006.1"/>
</dbReference>
<reference evidence="1 3" key="1">
    <citation type="submission" date="2020-08" db="EMBL/GenBank/DDBJ databases">
        <title>Genomic Encyclopedia of Type Strains, Phase IV (KMG-IV): sequencing the most valuable type-strain genomes for metagenomic binning, comparative biology and taxonomic classification.</title>
        <authorList>
            <person name="Goeker M."/>
        </authorList>
    </citation>
    <scope>NUCLEOTIDE SEQUENCE [LARGE SCALE GENOMIC DNA]</scope>
    <source>
        <strain evidence="1 3">DSM 14562</strain>
    </source>
</reference>
<evidence type="ECO:0000313" key="4">
    <source>
        <dbReference type="Proteomes" id="UP000704529"/>
    </source>
</evidence>
<dbReference type="AlphaFoldDB" id="A0AA40ZY45"/>
<gene>
    <name evidence="1" type="ORF">GGQ89_002002</name>
    <name evidence="2" type="ORF">JYA60_07605</name>
</gene>
<evidence type="ECO:0000313" key="3">
    <source>
        <dbReference type="Proteomes" id="UP000584663"/>
    </source>
</evidence>
<dbReference type="EMBL" id="JACHNX010000006">
    <property type="protein sequence ID" value="MBB4609780.1"/>
    <property type="molecule type" value="Genomic_DNA"/>
</dbReference>
<evidence type="ECO:0000313" key="1">
    <source>
        <dbReference type="EMBL" id="MBB4609780.1"/>
    </source>
</evidence>
<dbReference type="Proteomes" id="UP000584663">
    <property type="component" value="Unassembled WGS sequence"/>
</dbReference>